<feature type="domain" description="DUF4332" evidence="1">
    <location>
        <begin position="10"/>
        <end position="128"/>
    </location>
</feature>
<gene>
    <name evidence="2" type="ORF">Thpro_022995</name>
</gene>
<name>A0A1A6C2H0_9GAMM</name>
<protein>
    <recommendedName>
        <fullName evidence="1">DUF4332 domain-containing protein</fullName>
    </recommendedName>
</protein>
<accession>A0A1A6C2H0</accession>
<proteinExistence type="predicted"/>
<dbReference type="OrthoDB" id="9794786at2"/>
<evidence type="ECO:0000313" key="2">
    <source>
        <dbReference type="EMBL" id="OBS08745.1"/>
    </source>
</evidence>
<evidence type="ECO:0000259" key="1">
    <source>
        <dbReference type="Pfam" id="PF14229"/>
    </source>
</evidence>
<dbReference type="Proteomes" id="UP000029273">
    <property type="component" value="Unassembled WGS sequence"/>
</dbReference>
<dbReference type="Gene3D" id="1.10.150.20">
    <property type="entry name" value="5' to 3' exonuclease, C-terminal subdomain"/>
    <property type="match status" value="1"/>
</dbReference>
<dbReference type="AlphaFoldDB" id="A0A1A6C2H0"/>
<comment type="caution">
    <text evidence="2">The sequence shown here is derived from an EMBL/GenBank/DDBJ whole genome shotgun (WGS) entry which is preliminary data.</text>
</comment>
<dbReference type="RefSeq" id="WP_038091169.1">
    <property type="nucleotide sequence ID" value="NZ_JQSG02000006.1"/>
</dbReference>
<dbReference type="InterPro" id="IPR025567">
    <property type="entry name" value="DUF4332"/>
</dbReference>
<keyword evidence="3" id="KW-1185">Reference proteome</keyword>
<sequence>MTVSIGKLRGMNAGLAEKLKKGGITNSDKLLDSAATPVGRKRLAADTGASERDILELANRADLARIKGVAGVFGDLLEHAGVDTVKELATRRPDNLHAKMSEVNDQQKVAGRSPTRAEVESWVAEAKRIGGRLQY</sequence>
<evidence type="ECO:0000313" key="3">
    <source>
        <dbReference type="Proteomes" id="UP000029273"/>
    </source>
</evidence>
<dbReference type="Pfam" id="PF14229">
    <property type="entry name" value="DUF4332"/>
    <property type="match status" value="1"/>
</dbReference>
<reference evidence="2 3" key="1">
    <citation type="journal article" date="2014" name="Genome Announc.">
        <title>Draft Genome Sequence of the Iron-Oxidizing, Acidophilic, and Halotolerant 'Thiobacillus prosperus' Type Strain DSM 5130.</title>
        <authorList>
            <person name="Ossandon F.J."/>
            <person name="Cardenas J.P."/>
            <person name="Corbett M."/>
            <person name="Quatrini R."/>
            <person name="Holmes D.S."/>
            <person name="Watkin E."/>
        </authorList>
    </citation>
    <scope>NUCLEOTIDE SEQUENCE [LARGE SCALE GENOMIC DNA]</scope>
    <source>
        <strain evidence="2 3">DSM 5130</strain>
    </source>
</reference>
<organism evidence="2 3">
    <name type="scientific">Acidihalobacter prosperus</name>
    <dbReference type="NCBI Taxonomy" id="160660"/>
    <lineage>
        <taxon>Bacteria</taxon>
        <taxon>Pseudomonadati</taxon>
        <taxon>Pseudomonadota</taxon>
        <taxon>Gammaproteobacteria</taxon>
        <taxon>Chromatiales</taxon>
        <taxon>Ectothiorhodospiraceae</taxon>
        <taxon>Acidihalobacter</taxon>
    </lineage>
</organism>
<dbReference type="EMBL" id="JQSG02000006">
    <property type="protein sequence ID" value="OBS08745.1"/>
    <property type="molecule type" value="Genomic_DNA"/>
</dbReference>